<name>A0A481YYZ4_9VIRU</name>
<accession>A0A481YYZ4</accession>
<reference evidence="2" key="1">
    <citation type="journal article" date="2019" name="MBio">
        <title>Virus Genomes from Deep Sea Sediments Expand the Ocean Megavirome and Support Independent Origins of Viral Gigantism.</title>
        <authorList>
            <person name="Backstrom D."/>
            <person name="Yutin N."/>
            <person name="Jorgensen S.L."/>
            <person name="Dharamshi J."/>
            <person name="Homa F."/>
            <person name="Zaremba-Niedwiedzka K."/>
            <person name="Spang A."/>
            <person name="Wolf Y.I."/>
            <person name="Koonin E.V."/>
            <person name="Ettema T.J."/>
        </authorList>
    </citation>
    <scope>NUCLEOTIDE SEQUENCE</scope>
</reference>
<keyword evidence="1" id="KW-0472">Membrane</keyword>
<evidence type="ECO:0000313" key="2">
    <source>
        <dbReference type="EMBL" id="QBK88482.1"/>
    </source>
</evidence>
<proteinExistence type="predicted"/>
<gene>
    <name evidence="2" type="ORF">LCMiAC01_01590</name>
</gene>
<feature type="transmembrane region" description="Helical" evidence="1">
    <location>
        <begin position="111"/>
        <end position="131"/>
    </location>
</feature>
<protein>
    <submittedName>
        <fullName evidence="2">Uncharacterized protein</fullName>
    </submittedName>
</protein>
<organism evidence="2">
    <name type="scientific">Mimivirus LCMiAC01</name>
    <dbReference type="NCBI Taxonomy" id="2506608"/>
    <lineage>
        <taxon>Viruses</taxon>
        <taxon>Varidnaviria</taxon>
        <taxon>Bamfordvirae</taxon>
        <taxon>Nucleocytoviricota</taxon>
        <taxon>Megaviricetes</taxon>
        <taxon>Imitervirales</taxon>
        <taxon>Mimiviridae</taxon>
        <taxon>Klosneuvirinae</taxon>
    </lineage>
</organism>
<sequence length="157" mass="18923">MDIDKDLADPDHMLRRYHDGAYLYRSENSNDFDIDRFDRHYEQYREKRKKMMHRQLGEKLDEINLHGDHIPIHKEPLGQILIKTKDAIFNTLDDLLQHKFTISTLTKNNRLFYLGILFIAVALLLYLFHMFTHKEISHRENNKSVIQIVLPEKFMKQ</sequence>
<keyword evidence="1" id="KW-0812">Transmembrane</keyword>
<evidence type="ECO:0000256" key="1">
    <source>
        <dbReference type="SAM" id="Phobius"/>
    </source>
</evidence>
<keyword evidence="1" id="KW-1133">Transmembrane helix</keyword>
<dbReference type="EMBL" id="MK500390">
    <property type="protein sequence ID" value="QBK88482.1"/>
    <property type="molecule type" value="Genomic_DNA"/>
</dbReference>